<dbReference type="InterPro" id="IPR050833">
    <property type="entry name" value="Poly_Biosynth_Transport"/>
</dbReference>
<dbReference type="RefSeq" id="WP_242380273.1">
    <property type="nucleotide sequence ID" value="NZ_JAKRKC020000001.1"/>
</dbReference>
<keyword evidence="3 6" id="KW-0812">Transmembrane</keyword>
<protein>
    <recommendedName>
        <fullName evidence="9">Oligosaccharide flippase family protein</fullName>
    </recommendedName>
</protein>
<keyword evidence="5 6" id="KW-0472">Membrane</keyword>
<feature type="transmembrane region" description="Helical" evidence="6">
    <location>
        <begin position="397"/>
        <end position="416"/>
    </location>
</feature>
<feature type="transmembrane region" description="Helical" evidence="6">
    <location>
        <begin position="337"/>
        <end position="356"/>
    </location>
</feature>
<feature type="transmembrane region" description="Helical" evidence="6">
    <location>
        <begin position="93"/>
        <end position="117"/>
    </location>
</feature>
<feature type="transmembrane region" description="Helical" evidence="6">
    <location>
        <begin position="304"/>
        <end position="325"/>
    </location>
</feature>
<evidence type="ECO:0000313" key="8">
    <source>
        <dbReference type="Proteomes" id="UP001317259"/>
    </source>
</evidence>
<organism evidence="7 8">
    <name type="scientific">Actinomadura luzonensis</name>
    <dbReference type="NCBI Taxonomy" id="2805427"/>
    <lineage>
        <taxon>Bacteria</taxon>
        <taxon>Bacillati</taxon>
        <taxon>Actinomycetota</taxon>
        <taxon>Actinomycetes</taxon>
        <taxon>Streptosporangiales</taxon>
        <taxon>Thermomonosporaceae</taxon>
        <taxon>Actinomadura</taxon>
    </lineage>
</organism>
<evidence type="ECO:0000313" key="7">
    <source>
        <dbReference type="EMBL" id="MCK2216975.1"/>
    </source>
</evidence>
<feature type="transmembrane region" description="Helical" evidence="6">
    <location>
        <begin position="129"/>
        <end position="148"/>
    </location>
</feature>
<feature type="transmembrane region" description="Helical" evidence="6">
    <location>
        <begin position="58"/>
        <end position="81"/>
    </location>
</feature>
<gene>
    <name evidence="7" type="ORF">MF672_024740</name>
</gene>
<keyword evidence="8" id="KW-1185">Reference proteome</keyword>
<evidence type="ECO:0000256" key="5">
    <source>
        <dbReference type="ARBA" id="ARBA00023136"/>
    </source>
</evidence>
<evidence type="ECO:0000256" key="6">
    <source>
        <dbReference type="SAM" id="Phobius"/>
    </source>
</evidence>
<dbReference type="EMBL" id="JAKRKC020000001">
    <property type="protein sequence ID" value="MCK2216975.1"/>
    <property type="molecule type" value="Genomic_DNA"/>
</dbReference>
<sequence length="425" mass="43412">MPGLSAARPRAAGRARGWLAAHRWAAGPTLVSTLASGIAAATTLVIARGAGAAAFGHFTVVLSIALIVTVGMLTSLHYVMLQELPRAAPGERPALMATALLATLAVSAALAGLGLLATPLLTAVLNVDTGTLAAGLALAASMTVNQLAESFLRGLKRFAFVAWLKLAVAVCYLGAAGYCLLVLGVREAGPYLAALIVTNAVFAVVAVVAAGPRPGGWSGRLAVTLYRHGGWVTAIAALTGVLFGVDVIFLNHWAAAADVGVYSVYNGFPKRLMGVVFTDGIGLALLPLMATSDKPLLMRRIARLAPLVAAGTAVFSFAAGLVFFLVMRGAYPYSPELMALSALGIGVHTAFNLYSVALSMDGLRGAKVLAGCLLAGTPPALAVLAACVRWQGLTGGLVGFALANLILLAVVGATTARKYRSVRTS</sequence>
<feature type="transmembrane region" description="Helical" evidence="6">
    <location>
        <begin position="368"/>
        <end position="391"/>
    </location>
</feature>
<proteinExistence type="predicted"/>
<evidence type="ECO:0008006" key="9">
    <source>
        <dbReference type="Google" id="ProtNLM"/>
    </source>
</evidence>
<name>A0ABT0FYF5_9ACTN</name>
<dbReference type="PANTHER" id="PTHR30250">
    <property type="entry name" value="PST FAMILY PREDICTED COLANIC ACID TRANSPORTER"/>
    <property type="match status" value="1"/>
</dbReference>
<feature type="transmembrane region" description="Helical" evidence="6">
    <location>
        <begin position="231"/>
        <end position="252"/>
    </location>
</feature>
<accession>A0ABT0FYF5</accession>
<feature type="transmembrane region" description="Helical" evidence="6">
    <location>
        <begin position="160"/>
        <end position="185"/>
    </location>
</feature>
<evidence type="ECO:0000256" key="1">
    <source>
        <dbReference type="ARBA" id="ARBA00004651"/>
    </source>
</evidence>
<reference evidence="7 8" key="1">
    <citation type="submission" date="2022-04" db="EMBL/GenBank/DDBJ databases">
        <title>Genome draft of Actinomadura sp. ATCC 31491.</title>
        <authorList>
            <person name="Shi X."/>
            <person name="Du Y."/>
        </authorList>
    </citation>
    <scope>NUCLEOTIDE SEQUENCE [LARGE SCALE GENOMIC DNA]</scope>
    <source>
        <strain evidence="7 8">ATCC 31491</strain>
    </source>
</reference>
<dbReference type="PANTHER" id="PTHR30250:SF11">
    <property type="entry name" value="O-ANTIGEN TRANSPORTER-RELATED"/>
    <property type="match status" value="1"/>
</dbReference>
<feature type="transmembrane region" description="Helical" evidence="6">
    <location>
        <begin position="191"/>
        <end position="210"/>
    </location>
</feature>
<dbReference type="Proteomes" id="UP001317259">
    <property type="component" value="Unassembled WGS sequence"/>
</dbReference>
<feature type="transmembrane region" description="Helical" evidence="6">
    <location>
        <begin position="24"/>
        <end position="46"/>
    </location>
</feature>
<evidence type="ECO:0000256" key="4">
    <source>
        <dbReference type="ARBA" id="ARBA00022989"/>
    </source>
</evidence>
<comment type="subcellular location">
    <subcellularLocation>
        <location evidence="1">Cell membrane</location>
        <topology evidence="1">Multi-pass membrane protein</topology>
    </subcellularLocation>
</comment>
<evidence type="ECO:0000256" key="3">
    <source>
        <dbReference type="ARBA" id="ARBA00022692"/>
    </source>
</evidence>
<evidence type="ECO:0000256" key="2">
    <source>
        <dbReference type="ARBA" id="ARBA00022475"/>
    </source>
</evidence>
<keyword evidence="4 6" id="KW-1133">Transmembrane helix</keyword>
<keyword evidence="2" id="KW-1003">Cell membrane</keyword>
<comment type="caution">
    <text evidence="7">The sequence shown here is derived from an EMBL/GenBank/DDBJ whole genome shotgun (WGS) entry which is preliminary data.</text>
</comment>